<accession>A0AAD5PA45</accession>
<evidence type="ECO:0000259" key="1">
    <source>
        <dbReference type="PROSITE" id="PS50404"/>
    </source>
</evidence>
<dbReference type="PROSITE" id="PS50404">
    <property type="entry name" value="GST_NTER"/>
    <property type="match status" value="1"/>
</dbReference>
<dbReference type="InterPro" id="IPR004046">
    <property type="entry name" value="GST_C"/>
</dbReference>
<dbReference type="EMBL" id="JAIXMP010000040">
    <property type="protein sequence ID" value="KAI9248008.1"/>
    <property type="molecule type" value="Genomic_DNA"/>
</dbReference>
<dbReference type="PANTHER" id="PTHR11571">
    <property type="entry name" value="GLUTATHIONE S-TRANSFERASE"/>
    <property type="match status" value="1"/>
</dbReference>
<dbReference type="InterPro" id="IPR010987">
    <property type="entry name" value="Glutathione-S-Trfase_C-like"/>
</dbReference>
<dbReference type="AlphaFoldDB" id="A0AAD5PA45"/>
<dbReference type="PROSITE" id="PS50405">
    <property type="entry name" value="GST_CTER"/>
    <property type="match status" value="1"/>
</dbReference>
<dbReference type="PANTHER" id="PTHR11571:SF150">
    <property type="entry name" value="GLUTATHIONE S-TRANSFERASE"/>
    <property type="match status" value="1"/>
</dbReference>
<name>A0AAD5PA45_9FUNG</name>
<reference evidence="3" key="1">
    <citation type="journal article" date="2022" name="IScience">
        <title>Evolution of zygomycete secretomes and the origins of terrestrial fungal ecologies.</title>
        <authorList>
            <person name="Chang Y."/>
            <person name="Wang Y."/>
            <person name="Mondo S."/>
            <person name="Ahrendt S."/>
            <person name="Andreopoulos W."/>
            <person name="Barry K."/>
            <person name="Beard J."/>
            <person name="Benny G.L."/>
            <person name="Blankenship S."/>
            <person name="Bonito G."/>
            <person name="Cuomo C."/>
            <person name="Desiro A."/>
            <person name="Gervers K.A."/>
            <person name="Hundley H."/>
            <person name="Kuo A."/>
            <person name="LaButti K."/>
            <person name="Lang B.F."/>
            <person name="Lipzen A."/>
            <person name="O'Donnell K."/>
            <person name="Pangilinan J."/>
            <person name="Reynolds N."/>
            <person name="Sandor L."/>
            <person name="Smith M.E."/>
            <person name="Tsang A."/>
            <person name="Grigoriev I.V."/>
            <person name="Stajich J.E."/>
            <person name="Spatafora J.W."/>
        </authorList>
    </citation>
    <scope>NUCLEOTIDE SEQUENCE</scope>
    <source>
        <strain evidence="3">RSA 2281</strain>
    </source>
</reference>
<keyword evidence="4" id="KW-1185">Reference proteome</keyword>
<gene>
    <name evidence="3" type="ORF">BDA99DRAFT_591629</name>
</gene>
<dbReference type="InterPro" id="IPR004045">
    <property type="entry name" value="Glutathione_S-Trfase_N"/>
</dbReference>
<dbReference type="Gene3D" id="1.20.1050.10">
    <property type="match status" value="1"/>
</dbReference>
<comment type="caution">
    <text evidence="3">The sequence shown here is derived from an EMBL/GenBank/DDBJ whole genome shotgun (WGS) entry which is preliminary data.</text>
</comment>
<evidence type="ECO:0000259" key="2">
    <source>
        <dbReference type="PROSITE" id="PS50405"/>
    </source>
</evidence>
<dbReference type="SUPFAM" id="SSF52833">
    <property type="entry name" value="Thioredoxin-like"/>
    <property type="match status" value="1"/>
</dbReference>
<feature type="domain" description="GST N-terminal" evidence="1">
    <location>
        <begin position="11"/>
        <end position="98"/>
    </location>
</feature>
<organism evidence="3 4">
    <name type="scientific">Phascolomyces articulosus</name>
    <dbReference type="NCBI Taxonomy" id="60185"/>
    <lineage>
        <taxon>Eukaryota</taxon>
        <taxon>Fungi</taxon>
        <taxon>Fungi incertae sedis</taxon>
        <taxon>Mucoromycota</taxon>
        <taxon>Mucoromycotina</taxon>
        <taxon>Mucoromycetes</taxon>
        <taxon>Mucorales</taxon>
        <taxon>Lichtheimiaceae</taxon>
        <taxon>Phascolomyces</taxon>
    </lineage>
</organism>
<dbReference type="Proteomes" id="UP001209540">
    <property type="component" value="Unassembled WGS sequence"/>
</dbReference>
<dbReference type="SUPFAM" id="SSF47616">
    <property type="entry name" value="GST C-terminal domain-like"/>
    <property type="match status" value="1"/>
</dbReference>
<protein>
    <submittedName>
        <fullName evidence="3">Glutathione S-transferase</fullName>
    </submittedName>
</protein>
<reference evidence="3" key="2">
    <citation type="submission" date="2023-02" db="EMBL/GenBank/DDBJ databases">
        <authorList>
            <consortium name="DOE Joint Genome Institute"/>
            <person name="Mondo S.J."/>
            <person name="Chang Y."/>
            <person name="Wang Y."/>
            <person name="Ahrendt S."/>
            <person name="Andreopoulos W."/>
            <person name="Barry K."/>
            <person name="Beard J."/>
            <person name="Benny G.L."/>
            <person name="Blankenship S."/>
            <person name="Bonito G."/>
            <person name="Cuomo C."/>
            <person name="Desiro A."/>
            <person name="Gervers K.A."/>
            <person name="Hundley H."/>
            <person name="Kuo A."/>
            <person name="LaButti K."/>
            <person name="Lang B.F."/>
            <person name="Lipzen A."/>
            <person name="O'Donnell K."/>
            <person name="Pangilinan J."/>
            <person name="Reynolds N."/>
            <person name="Sandor L."/>
            <person name="Smith M.W."/>
            <person name="Tsang A."/>
            <person name="Grigoriev I.V."/>
            <person name="Stajich J.E."/>
            <person name="Spatafora J.W."/>
        </authorList>
    </citation>
    <scope>NUCLEOTIDE SEQUENCE</scope>
    <source>
        <strain evidence="3">RSA 2281</strain>
    </source>
</reference>
<dbReference type="GO" id="GO:0006749">
    <property type="term" value="P:glutathione metabolic process"/>
    <property type="evidence" value="ECO:0007669"/>
    <property type="project" value="TreeGrafter"/>
</dbReference>
<proteinExistence type="predicted"/>
<dbReference type="Gene3D" id="3.40.30.10">
    <property type="entry name" value="Glutaredoxin"/>
    <property type="match status" value="1"/>
</dbReference>
<dbReference type="Pfam" id="PF14497">
    <property type="entry name" value="GST_C_3"/>
    <property type="match status" value="1"/>
</dbReference>
<sequence length="229" mass="26794">MTIASELDDVKLYYFDYSRTGGLGEPIKMLLEDFEVKHEYIQLQRNEEEWDNDMKKKLVACKEKPFNSLPLLETKDGKRFFCSGPILRFIAKKIGMLDDLNDEEIQLIDAVQDVSYDWYGSFAFHVVRPIVFPENQKEYLDTLAPGHASRIDRLYTIHDGPYILGSKISYADYMVYHTIDDHRPILGDFKTYPNLTKFIQAFEERPIMKTYLASLPKKEFPCVPPKEKE</sequence>
<dbReference type="InterPro" id="IPR036282">
    <property type="entry name" value="Glutathione-S-Trfase_C_sf"/>
</dbReference>
<dbReference type="GO" id="GO:0004364">
    <property type="term" value="F:glutathione transferase activity"/>
    <property type="evidence" value="ECO:0007669"/>
    <property type="project" value="TreeGrafter"/>
</dbReference>
<evidence type="ECO:0000313" key="3">
    <source>
        <dbReference type="EMBL" id="KAI9248008.1"/>
    </source>
</evidence>
<dbReference type="InterPro" id="IPR036249">
    <property type="entry name" value="Thioredoxin-like_sf"/>
</dbReference>
<feature type="domain" description="GST C-terminal" evidence="2">
    <location>
        <begin position="101"/>
        <end position="225"/>
    </location>
</feature>
<evidence type="ECO:0000313" key="4">
    <source>
        <dbReference type="Proteomes" id="UP001209540"/>
    </source>
</evidence>
<dbReference type="InterPro" id="IPR050213">
    <property type="entry name" value="GST_superfamily"/>
</dbReference>